<reference evidence="3 4" key="1">
    <citation type="journal article" date="2017" name="BMC Genomics">
        <title>Whole-genome assembly of Babesia ovata and comparative genomics between closely related pathogens.</title>
        <authorList>
            <person name="Yamagishi J."/>
            <person name="Asada M."/>
            <person name="Hakimi H."/>
            <person name="Tanaka T.Q."/>
            <person name="Sugimoto C."/>
            <person name="Kawazu S."/>
        </authorList>
    </citation>
    <scope>NUCLEOTIDE SEQUENCE [LARGE SCALE GENOMIC DNA]</scope>
    <source>
        <strain evidence="3 4">Miyake</strain>
    </source>
</reference>
<keyword evidence="4" id="KW-1185">Reference proteome</keyword>
<proteinExistence type="predicted"/>
<feature type="compositionally biased region" description="Basic and acidic residues" evidence="1">
    <location>
        <begin position="190"/>
        <end position="208"/>
    </location>
</feature>
<feature type="region of interest" description="Disordered" evidence="1">
    <location>
        <begin position="90"/>
        <end position="172"/>
    </location>
</feature>
<feature type="compositionally biased region" description="Polar residues" evidence="1">
    <location>
        <begin position="151"/>
        <end position="168"/>
    </location>
</feature>
<sequence length="302" mass="32691">MLLRTAFLLGLGLNLLVNPRAKWTAAVAPGCRLSHLGCSSLHVLGGSSNVSGTAFNHTQIFKINQSQCFVGPSCSRGSAVPIAVGAYRKGTSNGVDGGRQSKKGQPPQKDKLANAVKNERRYGKGTNGDGVGGFGRHYPDDHGYGDGGGSTYRSQGGRPNSYGNSKTDYGNHKGKYGSTIGSYMPEINPRVDTRSTDGRGQNKAENAKGRYNTRNANTRQKYNGKGDINGKFSPMRYEPLGPGRWNQGRKSGNNGEDRWLIKENAGSQGNKGYEEQPYGNRDRFLEPHVYESAAGDTSWRHQ</sequence>
<accession>A0A2H6K9N5</accession>
<dbReference type="VEuPathDB" id="PiroplasmaDB:BOVATA_011880"/>
<evidence type="ECO:0000313" key="3">
    <source>
        <dbReference type="EMBL" id="GBE59695.1"/>
    </source>
</evidence>
<feature type="chain" id="PRO_5014162282" evidence="2">
    <location>
        <begin position="22"/>
        <end position="302"/>
    </location>
</feature>
<feature type="compositionally biased region" description="Polar residues" evidence="1">
    <location>
        <begin position="212"/>
        <end position="221"/>
    </location>
</feature>
<gene>
    <name evidence="3" type="ORF">BOVATA_011880</name>
</gene>
<protein>
    <submittedName>
        <fullName evidence="3">Membrane protein, putative</fullName>
    </submittedName>
</protein>
<evidence type="ECO:0000256" key="1">
    <source>
        <dbReference type="SAM" id="MobiDB-lite"/>
    </source>
</evidence>
<dbReference type="RefSeq" id="XP_028865938.1">
    <property type="nucleotide sequence ID" value="XM_029010105.1"/>
</dbReference>
<evidence type="ECO:0000313" key="4">
    <source>
        <dbReference type="Proteomes" id="UP000236319"/>
    </source>
</evidence>
<feature type="region of interest" description="Disordered" evidence="1">
    <location>
        <begin position="190"/>
        <end position="302"/>
    </location>
</feature>
<dbReference type="AlphaFoldDB" id="A0A2H6K9N5"/>
<feature type="signal peptide" evidence="2">
    <location>
        <begin position="1"/>
        <end position="21"/>
    </location>
</feature>
<dbReference type="GeneID" id="39873465"/>
<keyword evidence="2" id="KW-0732">Signal</keyword>
<organism evidence="3 4">
    <name type="scientific">Babesia ovata</name>
    <dbReference type="NCBI Taxonomy" id="189622"/>
    <lineage>
        <taxon>Eukaryota</taxon>
        <taxon>Sar</taxon>
        <taxon>Alveolata</taxon>
        <taxon>Apicomplexa</taxon>
        <taxon>Aconoidasida</taxon>
        <taxon>Piroplasmida</taxon>
        <taxon>Babesiidae</taxon>
        <taxon>Babesia</taxon>
    </lineage>
</organism>
<feature type="compositionally biased region" description="Basic and acidic residues" evidence="1">
    <location>
        <begin position="280"/>
        <end position="289"/>
    </location>
</feature>
<feature type="compositionally biased region" description="Gly residues" evidence="1">
    <location>
        <begin position="125"/>
        <end position="135"/>
    </location>
</feature>
<feature type="compositionally biased region" description="Basic and acidic residues" evidence="1">
    <location>
        <begin position="108"/>
        <end position="122"/>
    </location>
</feature>
<evidence type="ECO:0000256" key="2">
    <source>
        <dbReference type="SAM" id="SignalP"/>
    </source>
</evidence>
<comment type="caution">
    <text evidence="3">The sequence shown here is derived from an EMBL/GenBank/DDBJ whole genome shotgun (WGS) entry which is preliminary data.</text>
</comment>
<dbReference type="Proteomes" id="UP000236319">
    <property type="component" value="Unassembled WGS sequence"/>
</dbReference>
<name>A0A2H6K9N5_9APIC</name>
<dbReference type="EMBL" id="BDSA01000001">
    <property type="protein sequence ID" value="GBE59695.1"/>
    <property type="molecule type" value="Genomic_DNA"/>
</dbReference>